<proteinExistence type="inferred from homology"/>
<dbReference type="EMBL" id="JH717852">
    <property type="protein sequence ID" value="EWY79951.1"/>
    <property type="molecule type" value="Genomic_DNA"/>
</dbReference>
<evidence type="ECO:0000256" key="5">
    <source>
        <dbReference type="RuleBase" id="RU367022"/>
    </source>
</evidence>
<keyword evidence="5" id="KW-0406">Ion transport</keyword>
<keyword evidence="5" id="KW-0186">Copper</keyword>
<comment type="similarity">
    <text evidence="5">Belongs to the copper transporter (Ctr) (TC 1.A.56) family. SLC31A subfamily.</text>
</comment>
<dbReference type="InterPro" id="IPR007274">
    <property type="entry name" value="Cop_transporter"/>
</dbReference>
<evidence type="ECO:0000256" key="2">
    <source>
        <dbReference type="ARBA" id="ARBA00022692"/>
    </source>
</evidence>
<keyword evidence="2 5" id="KW-0812">Transmembrane</keyword>
<comment type="subcellular location">
    <subcellularLocation>
        <location evidence="1 5">Membrane</location>
        <topology evidence="1 5">Multi-pass membrane protein</topology>
    </subcellularLocation>
</comment>
<dbReference type="Proteomes" id="UP000030753">
    <property type="component" value="Unassembled WGS sequence"/>
</dbReference>
<keyword evidence="3 5" id="KW-1133">Transmembrane helix</keyword>
<keyword evidence="5" id="KW-0813">Transport</keyword>
<dbReference type="PANTHER" id="PTHR12483">
    <property type="entry name" value="SOLUTE CARRIER FAMILY 31 COPPER TRANSPORTERS"/>
    <property type="match status" value="1"/>
</dbReference>
<evidence type="ECO:0000256" key="1">
    <source>
        <dbReference type="ARBA" id="ARBA00004141"/>
    </source>
</evidence>
<accession>W9HIG8</accession>
<gene>
    <name evidence="6" type="ORF">FOYG_16893</name>
</gene>
<dbReference type="OrthoDB" id="5084151at2759"/>
<reference evidence="6 7" key="1">
    <citation type="submission" date="2011-06" db="EMBL/GenBank/DDBJ databases">
        <title>The Genome Sequence of Fusarium oxysporum FOSC 3-a.</title>
        <authorList>
            <consortium name="The Broad Institute Genome Sequencing Platform"/>
            <person name="Ma L.-J."/>
            <person name="Gale L.R."/>
            <person name="Schwartz D.C."/>
            <person name="Zhou S."/>
            <person name="Corby-Kistler H."/>
            <person name="Young S.K."/>
            <person name="Zeng Q."/>
            <person name="Gargeya S."/>
            <person name="Fitzgerald M."/>
            <person name="Haas B."/>
            <person name="Abouelleil A."/>
            <person name="Alvarado L."/>
            <person name="Arachchi H.M."/>
            <person name="Berlin A."/>
            <person name="Brown A."/>
            <person name="Chapman S.B."/>
            <person name="Chen Z."/>
            <person name="Dunbar C."/>
            <person name="Freedman E."/>
            <person name="Gearin G."/>
            <person name="Gellesch M."/>
            <person name="Goldberg J."/>
            <person name="Griggs A."/>
            <person name="Gujja S."/>
            <person name="Heiman D."/>
            <person name="Howarth C."/>
            <person name="Larson L."/>
            <person name="Lui A."/>
            <person name="MacDonald P.J.P."/>
            <person name="Mehta T."/>
            <person name="Montmayeur A."/>
            <person name="Murphy C."/>
            <person name="Neiman D."/>
            <person name="Pearson M."/>
            <person name="Priest M."/>
            <person name="Roberts A."/>
            <person name="Saif S."/>
            <person name="Shea T."/>
            <person name="Shenoy N."/>
            <person name="Sisk P."/>
            <person name="Stolte C."/>
            <person name="Sykes S."/>
            <person name="Wortman J."/>
            <person name="Nusbaum C."/>
            <person name="Birren B."/>
        </authorList>
    </citation>
    <scope>NUCLEOTIDE SEQUENCE [LARGE SCALE GENOMIC DNA]</scope>
    <source>
        <strain evidence="7">FOSC 3-a</strain>
    </source>
</reference>
<keyword evidence="5" id="KW-0187">Copper transport</keyword>
<protein>
    <recommendedName>
        <fullName evidence="5">Copper transport protein</fullName>
    </recommendedName>
</protein>
<name>W9HIG8_FUSOX</name>
<evidence type="ECO:0000256" key="3">
    <source>
        <dbReference type="ARBA" id="ARBA00022989"/>
    </source>
</evidence>
<keyword evidence="4 5" id="KW-0472">Membrane</keyword>
<evidence type="ECO:0000313" key="6">
    <source>
        <dbReference type="EMBL" id="EWY79951.1"/>
    </source>
</evidence>
<dbReference type="Pfam" id="PF04145">
    <property type="entry name" value="Ctr"/>
    <property type="match status" value="1"/>
</dbReference>
<feature type="transmembrane region" description="Helical" evidence="5">
    <location>
        <begin position="99"/>
        <end position="117"/>
    </location>
</feature>
<organism evidence="6 7">
    <name type="scientific">Fusarium oxysporum NRRL 32931</name>
    <dbReference type="NCBI Taxonomy" id="660029"/>
    <lineage>
        <taxon>Eukaryota</taxon>
        <taxon>Fungi</taxon>
        <taxon>Dikarya</taxon>
        <taxon>Ascomycota</taxon>
        <taxon>Pezizomycotina</taxon>
        <taxon>Sordariomycetes</taxon>
        <taxon>Hypocreomycetidae</taxon>
        <taxon>Hypocreales</taxon>
        <taxon>Nectriaceae</taxon>
        <taxon>Fusarium</taxon>
        <taxon>Fusarium oxysporum species complex</taxon>
    </lineage>
</organism>
<sequence length="215" mass="22915">MDMTGMEGMTATTDVTDMVGMTSVAASSTFHTALATATNTPTLPASAASDTTLSDEADVSSSAAIMNSMDSMPSMSNAFHFGVGDSLWATPLTPTTGQGYAGAIMLLILMALFLRFLTTARGMVEKRWNPKRSSHCNGHEGDNYLKMGQSREDEAGVDSSHRWNITIQLTRALFQVTTMTVGYLLMLAVMTFNVGYLLAVLTGGFLGELALGWVS</sequence>
<dbReference type="HOGENOM" id="CLU_090404_1_1_1"/>
<dbReference type="GO" id="GO:0005886">
    <property type="term" value="C:plasma membrane"/>
    <property type="evidence" value="ECO:0007669"/>
    <property type="project" value="TreeGrafter"/>
</dbReference>
<evidence type="ECO:0000256" key="4">
    <source>
        <dbReference type="ARBA" id="ARBA00023136"/>
    </source>
</evidence>
<dbReference type="PANTHER" id="PTHR12483:SF27">
    <property type="entry name" value="COPPER TRANSPORT PROTEIN CTR1"/>
    <property type="match status" value="1"/>
</dbReference>
<evidence type="ECO:0000313" key="7">
    <source>
        <dbReference type="Proteomes" id="UP000030753"/>
    </source>
</evidence>
<dbReference type="GO" id="GO:0005375">
    <property type="term" value="F:copper ion transmembrane transporter activity"/>
    <property type="evidence" value="ECO:0007669"/>
    <property type="project" value="UniProtKB-UniRule"/>
</dbReference>
<dbReference type="AlphaFoldDB" id="W9HIG8"/>